<evidence type="ECO:0000259" key="8">
    <source>
        <dbReference type="PROSITE" id="PS00624"/>
    </source>
</evidence>
<feature type="binding site" evidence="5">
    <location>
        <position position="507"/>
    </location>
    <ligand>
        <name>substrate</name>
    </ligand>
</feature>
<evidence type="ECO:0000313" key="9">
    <source>
        <dbReference type="EMBL" id="SIT73651.1"/>
    </source>
</evidence>
<dbReference type="SUPFAM" id="SSF54373">
    <property type="entry name" value="FAD-linked reductases, C-terminal domain"/>
    <property type="match status" value="1"/>
</dbReference>
<accession>A0A1R3W8T4</accession>
<sequence>MALDKKTLSSIIRDYSEGNLERREFLKKAGLLGISAAMSSSLAVVYSSNAFAQSSREAPQGRRSYDYIIVGSGSAGSALAYRLATTTDASILVLEAGGTDDVPEIHDPRRWAETLGTRATKWFMTTEQPHTANREHNWPRGNVIGGTSSLNAMIFARGHQSDFDGWAAAGCEGWDYASVLPYFKAFENWEGGANAYRAVGGPLSVTRPQENLRHPGGEMFIEASKALGFTETLDFNAEQMEGPAWVNFTIKDQRRQSTGVAFLKPAMARPNLTVLTDSPVTKVIVERGRCVGVEYLHNGQPTVVRCDQEVILSAGSIDTPRILLHSGIGPRADLRQVGIASVLDLPGVGQNLQDHVLGGGPNYESPTALPESNYNASEVYMWAKSDSSVVAPDMITLYLNIPFSTPALPMDGIKNGWSILSGLARPTSTGSLKLRSNRVTDAPIIDPNYLATEHDRRVFSQATELARETALQSQFASVRAKEWLPGDNVRPGTPAWNDFIAKCAHTYFHPTSTCKMGVDDMAVVDPQLRVRGISHLRVADASVMPKITTSNTNAPSIMIGWKCAEMIRGVA</sequence>
<protein>
    <submittedName>
        <fullName evidence="9">Choline dehydrogenase</fullName>
    </submittedName>
</protein>
<organism evidence="9 10">
    <name type="scientific">Ectothiorhodosinus mongolicus</name>
    <dbReference type="NCBI Taxonomy" id="233100"/>
    <lineage>
        <taxon>Bacteria</taxon>
        <taxon>Pseudomonadati</taxon>
        <taxon>Pseudomonadota</taxon>
        <taxon>Gammaproteobacteria</taxon>
        <taxon>Chromatiales</taxon>
        <taxon>Ectothiorhodospiraceae</taxon>
        <taxon>Ectothiorhodosinus</taxon>
    </lineage>
</organism>
<evidence type="ECO:0000256" key="2">
    <source>
        <dbReference type="ARBA" id="ARBA00010790"/>
    </source>
</evidence>
<dbReference type="OrthoDB" id="9785276at2"/>
<dbReference type="PROSITE" id="PS00624">
    <property type="entry name" value="GMC_OXRED_2"/>
    <property type="match status" value="1"/>
</dbReference>
<dbReference type="Gene3D" id="3.50.50.60">
    <property type="entry name" value="FAD/NAD(P)-binding domain"/>
    <property type="match status" value="1"/>
</dbReference>
<dbReference type="InterPro" id="IPR007867">
    <property type="entry name" value="GMC_OxRtase_C"/>
</dbReference>
<evidence type="ECO:0000313" key="10">
    <source>
        <dbReference type="Proteomes" id="UP000223759"/>
    </source>
</evidence>
<feature type="binding site" evidence="5">
    <location>
        <position position="280"/>
    </location>
    <ligand>
        <name>FAD</name>
        <dbReference type="ChEBI" id="CHEBI:57692"/>
    </ligand>
</feature>
<keyword evidence="3 6" id="KW-0285">Flavoprotein</keyword>
<dbReference type="Proteomes" id="UP000223759">
    <property type="component" value="Unassembled WGS sequence"/>
</dbReference>
<gene>
    <name evidence="9" type="ORF">SAMN05216526_1877</name>
</gene>
<dbReference type="InterPro" id="IPR036188">
    <property type="entry name" value="FAD/NAD-bd_sf"/>
</dbReference>
<comment type="cofactor">
    <cofactor evidence="1 5">
        <name>FAD</name>
        <dbReference type="ChEBI" id="CHEBI:57692"/>
    </cofactor>
</comment>
<dbReference type="Gene3D" id="3.30.560.10">
    <property type="entry name" value="Glucose Oxidase, domain 3"/>
    <property type="match status" value="1"/>
</dbReference>
<dbReference type="RefSeq" id="WP_076756285.1">
    <property type="nucleotide sequence ID" value="NZ_CP023018.1"/>
</dbReference>
<evidence type="ECO:0000256" key="3">
    <source>
        <dbReference type="ARBA" id="ARBA00022630"/>
    </source>
</evidence>
<proteinExistence type="inferred from homology"/>
<evidence type="ECO:0000256" key="4">
    <source>
        <dbReference type="ARBA" id="ARBA00022827"/>
    </source>
</evidence>
<dbReference type="PANTHER" id="PTHR11552:SF147">
    <property type="entry name" value="CHOLINE DEHYDROGENASE, MITOCHONDRIAL"/>
    <property type="match status" value="1"/>
</dbReference>
<dbReference type="EMBL" id="FTPK01000004">
    <property type="protein sequence ID" value="SIT73651.1"/>
    <property type="molecule type" value="Genomic_DNA"/>
</dbReference>
<dbReference type="STRING" id="233100.SAMN05216526_1877"/>
<dbReference type="PROSITE" id="PS00623">
    <property type="entry name" value="GMC_OXRED_1"/>
    <property type="match status" value="1"/>
</dbReference>
<name>A0A1R3W8T4_9GAMM</name>
<dbReference type="PIRSF" id="PIRSF000137">
    <property type="entry name" value="Alcohol_oxidase"/>
    <property type="match status" value="1"/>
</dbReference>
<dbReference type="InterPro" id="IPR006311">
    <property type="entry name" value="TAT_signal"/>
</dbReference>
<dbReference type="Pfam" id="PF00732">
    <property type="entry name" value="GMC_oxred_N"/>
    <property type="match status" value="1"/>
</dbReference>
<evidence type="ECO:0000259" key="7">
    <source>
        <dbReference type="PROSITE" id="PS00623"/>
    </source>
</evidence>
<dbReference type="PANTHER" id="PTHR11552">
    <property type="entry name" value="GLUCOSE-METHANOL-CHOLINE GMC OXIDOREDUCTASE"/>
    <property type="match status" value="1"/>
</dbReference>
<feature type="domain" description="Glucose-methanol-choline oxidoreductase N-terminal" evidence="7">
    <location>
        <begin position="141"/>
        <end position="164"/>
    </location>
</feature>
<feature type="binding site" evidence="5">
    <location>
        <position position="143"/>
    </location>
    <ligand>
        <name>FAD</name>
        <dbReference type="ChEBI" id="CHEBI:57692"/>
    </ligand>
</feature>
<feature type="binding site" evidence="5">
    <location>
        <position position="147"/>
    </location>
    <ligand>
        <name>FAD</name>
        <dbReference type="ChEBI" id="CHEBI:57692"/>
    </ligand>
</feature>
<evidence type="ECO:0000256" key="5">
    <source>
        <dbReference type="PIRSR" id="PIRSR000137-2"/>
    </source>
</evidence>
<keyword evidence="10" id="KW-1185">Reference proteome</keyword>
<dbReference type="PROSITE" id="PS51318">
    <property type="entry name" value="TAT"/>
    <property type="match status" value="1"/>
</dbReference>
<dbReference type="Pfam" id="PF05199">
    <property type="entry name" value="GMC_oxred_C"/>
    <property type="match status" value="1"/>
</dbReference>
<comment type="similarity">
    <text evidence="2 6">Belongs to the GMC oxidoreductase family.</text>
</comment>
<dbReference type="InterPro" id="IPR012132">
    <property type="entry name" value="GMC_OxRdtase"/>
</dbReference>
<dbReference type="InterPro" id="IPR000172">
    <property type="entry name" value="GMC_OxRdtase_N"/>
</dbReference>
<dbReference type="AlphaFoldDB" id="A0A1R3W8T4"/>
<dbReference type="SUPFAM" id="SSF51905">
    <property type="entry name" value="FAD/NAD(P)-binding domain"/>
    <property type="match status" value="1"/>
</dbReference>
<evidence type="ECO:0000256" key="6">
    <source>
        <dbReference type="RuleBase" id="RU003968"/>
    </source>
</evidence>
<keyword evidence="4 5" id="KW-0274">FAD</keyword>
<dbReference type="GO" id="GO:0050660">
    <property type="term" value="F:flavin adenine dinucleotide binding"/>
    <property type="evidence" value="ECO:0007669"/>
    <property type="project" value="InterPro"/>
</dbReference>
<evidence type="ECO:0000256" key="1">
    <source>
        <dbReference type="ARBA" id="ARBA00001974"/>
    </source>
</evidence>
<dbReference type="GO" id="GO:0016614">
    <property type="term" value="F:oxidoreductase activity, acting on CH-OH group of donors"/>
    <property type="evidence" value="ECO:0007669"/>
    <property type="project" value="InterPro"/>
</dbReference>
<reference evidence="9 10" key="1">
    <citation type="submission" date="2017-01" db="EMBL/GenBank/DDBJ databases">
        <authorList>
            <person name="Mah S.A."/>
            <person name="Swanson W.J."/>
            <person name="Moy G.W."/>
            <person name="Vacquier V.D."/>
        </authorList>
    </citation>
    <scope>NUCLEOTIDE SEQUENCE [LARGE SCALE GENOMIC DNA]</scope>
    <source>
        <strain evidence="9 10">M9</strain>
    </source>
</reference>
<feature type="domain" description="Glucose-methanol-choline oxidoreductase N-terminal" evidence="8">
    <location>
        <begin position="315"/>
        <end position="329"/>
    </location>
</feature>